<dbReference type="EMBL" id="CANHGI010000002">
    <property type="protein sequence ID" value="CAI5443005.1"/>
    <property type="molecule type" value="Genomic_DNA"/>
</dbReference>
<gene>
    <name evidence="2" type="ORF">CAMP_LOCUS5642</name>
</gene>
<evidence type="ECO:0000313" key="3">
    <source>
        <dbReference type="Proteomes" id="UP001152747"/>
    </source>
</evidence>
<keyword evidence="3" id="KW-1185">Reference proteome</keyword>
<comment type="caution">
    <text evidence="2">The sequence shown here is derived from an EMBL/GenBank/DDBJ whole genome shotgun (WGS) entry which is preliminary data.</text>
</comment>
<evidence type="ECO:0000256" key="1">
    <source>
        <dbReference type="SAM" id="MobiDB-lite"/>
    </source>
</evidence>
<dbReference type="Proteomes" id="UP001152747">
    <property type="component" value="Unassembled WGS sequence"/>
</dbReference>
<feature type="region of interest" description="Disordered" evidence="1">
    <location>
        <begin position="1"/>
        <end position="23"/>
    </location>
</feature>
<organism evidence="2 3">
    <name type="scientific">Caenorhabditis angaria</name>
    <dbReference type="NCBI Taxonomy" id="860376"/>
    <lineage>
        <taxon>Eukaryota</taxon>
        <taxon>Metazoa</taxon>
        <taxon>Ecdysozoa</taxon>
        <taxon>Nematoda</taxon>
        <taxon>Chromadorea</taxon>
        <taxon>Rhabditida</taxon>
        <taxon>Rhabditina</taxon>
        <taxon>Rhabditomorpha</taxon>
        <taxon>Rhabditoidea</taxon>
        <taxon>Rhabditidae</taxon>
        <taxon>Peloderinae</taxon>
        <taxon>Caenorhabditis</taxon>
    </lineage>
</organism>
<protein>
    <submittedName>
        <fullName evidence="2">Uncharacterized protein</fullName>
    </submittedName>
</protein>
<reference evidence="2" key="1">
    <citation type="submission" date="2022-11" db="EMBL/GenBank/DDBJ databases">
        <authorList>
            <person name="Kikuchi T."/>
        </authorList>
    </citation>
    <scope>NUCLEOTIDE SEQUENCE</scope>
    <source>
        <strain evidence="2">PS1010</strain>
    </source>
</reference>
<feature type="compositionally biased region" description="Basic and acidic residues" evidence="1">
    <location>
        <begin position="1"/>
        <end position="12"/>
    </location>
</feature>
<evidence type="ECO:0000313" key="2">
    <source>
        <dbReference type="EMBL" id="CAI5443005.1"/>
    </source>
</evidence>
<dbReference type="AlphaFoldDB" id="A0A9P1N030"/>
<name>A0A9P1N030_9PELO</name>
<proteinExistence type="predicted"/>
<accession>A0A9P1N030</accession>
<sequence length="122" mass="14251">MREKKARQKSDDDNTADADCSSSQARKIWKLGRKWRVLFQKEADLSKIFTNNSKLNLVWFDRSAAGFIEDREGWCVEEQAPSIIVFKNENSEEKEDAYVQYTISSWLARVEDLEVPSVCRLR</sequence>